<dbReference type="InterPro" id="IPR037883">
    <property type="entry name" value="Knr4/Smi1-like_sf"/>
</dbReference>
<dbReference type="EMBL" id="VTOZ01000033">
    <property type="protein sequence ID" value="TYZ27066.1"/>
    <property type="molecule type" value="Genomic_DNA"/>
</dbReference>
<gene>
    <name evidence="2" type="ORF">FZ041_12650</name>
</gene>
<dbReference type="Proteomes" id="UP000322783">
    <property type="component" value="Unassembled WGS sequence"/>
</dbReference>
<proteinExistence type="predicted"/>
<sequence length="156" mass="18157">MSNDENFKIRYKKLAEVKEFIERNVDEILFVAGGIQNDDIKQMENDLGVVFPVDYKLFLKEYGGCSVLGVTIFGVTAMPYPSIVDITKEYRQYGLPNRYIVYENCDEYVNCIDADPSSERFGETISWSYVDKKVHYYGRKFFESFILELSDAEENL</sequence>
<comment type="caution">
    <text evidence="2">The sequence shown here is derived from an EMBL/GenBank/DDBJ whole genome shotgun (WGS) entry which is preliminary data.</text>
</comment>
<dbReference type="SMART" id="SM00860">
    <property type="entry name" value="SMI1_KNR4"/>
    <property type="match status" value="1"/>
</dbReference>
<organism evidence="2 3">
    <name type="scientific">Selenomonas caprae</name>
    <dbReference type="NCBI Taxonomy" id="2606905"/>
    <lineage>
        <taxon>Bacteria</taxon>
        <taxon>Bacillati</taxon>
        <taxon>Bacillota</taxon>
        <taxon>Negativicutes</taxon>
        <taxon>Selenomonadales</taxon>
        <taxon>Selenomonadaceae</taxon>
        <taxon>Selenomonas</taxon>
    </lineage>
</organism>
<feature type="domain" description="Knr4/Smi1-like" evidence="1">
    <location>
        <begin position="34"/>
        <end position="148"/>
    </location>
</feature>
<accession>A0A5D6WGA7</accession>
<dbReference type="SUPFAM" id="SSF160631">
    <property type="entry name" value="SMI1/KNR4-like"/>
    <property type="match status" value="1"/>
</dbReference>
<dbReference type="Pfam" id="PF14567">
    <property type="entry name" value="SUKH_5"/>
    <property type="match status" value="1"/>
</dbReference>
<dbReference type="RefSeq" id="WP_149189827.1">
    <property type="nucleotide sequence ID" value="NZ_VTOZ01000033.1"/>
</dbReference>
<evidence type="ECO:0000313" key="2">
    <source>
        <dbReference type="EMBL" id="TYZ27066.1"/>
    </source>
</evidence>
<reference evidence="2 3" key="1">
    <citation type="submission" date="2019-08" db="EMBL/GenBank/DDBJ databases">
        <title>Selenomonas sp. mPRGC5 and Selenomonas sp. mPRGC8 isolated from ruminal fluid of dairy goat (Capra hircus).</title>
        <authorList>
            <person name="Poothong S."/>
            <person name="Nuengjamnong C."/>
            <person name="Tanasupawat S."/>
        </authorList>
    </citation>
    <scope>NUCLEOTIDE SEQUENCE [LARGE SCALE GENOMIC DNA]</scope>
    <source>
        <strain evidence="3">mPRGC8</strain>
    </source>
</reference>
<dbReference type="InterPro" id="IPR018958">
    <property type="entry name" value="Knr4/Smi1-like_dom"/>
</dbReference>
<evidence type="ECO:0000259" key="1">
    <source>
        <dbReference type="SMART" id="SM00860"/>
    </source>
</evidence>
<protein>
    <submittedName>
        <fullName evidence="2">SMI1/KNR4 family protein</fullName>
    </submittedName>
</protein>
<evidence type="ECO:0000313" key="3">
    <source>
        <dbReference type="Proteomes" id="UP000322783"/>
    </source>
</evidence>
<keyword evidence="3" id="KW-1185">Reference proteome</keyword>
<dbReference type="AlphaFoldDB" id="A0A5D6WGA7"/>
<name>A0A5D6WGA7_9FIRM</name>
<dbReference type="Gene3D" id="3.40.1580.10">
    <property type="entry name" value="SMI1/KNR4-like"/>
    <property type="match status" value="1"/>
</dbReference>